<gene>
    <name evidence="1" type="ORF">SCUD_LOCUS21156</name>
</gene>
<evidence type="ECO:0000313" key="2">
    <source>
        <dbReference type="Proteomes" id="UP000279833"/>
    </source>
</evidence>
<dbReference type="AlphaFoldDB" id="A0A183L1F7"/>
<organism evidence="3">
    <name type="scientific">Schistosoma curassoni</name>
    <dbReference type="NCBI Taxonomy" id="6186"/>
    <lineage>
        <taxon>Eukaryota</taxon>
        <taxon>Metazoa</taxon>
        <taxon>Spiralia</taxon>
        <taxon>Lophotrochozoa</taxon>
        <taxon>Platyhelminthes</taxon>
        <taxon>Trematoda</taxon>
        <taxon>Digenea</taxon>
        <taxon>Strigeidida</taxon>
        <taxon>Schistosomatoidea</taxon>
        <taxon>Schistosomatidae</taxon>
        <taxon>Schistosoma</taxon>
    </lineage>
</organism>
<reference evidence="3" key="1">
    <citation type="submission" date="2016-06" db="UniProtKB">
        <authorList>
            <consortium name="WormBaseParasite"/>
        </authorList>
    </citation>
    <scope>IDENTIFICATION</scope>
</reference>
<evidence type="ECO:0000313" key="1">
    <source>
        <dbReference type="EMBL" id="VDP74533.1"/>
    </source>
</evidence>
<dbReference type="Proteomes" id="UP000279833">
    <property type="component" value="Unassembled WGS sequence"/>
</dbReference>
<dbReference type="EMBL" id="UZAK01045913">
    <property type="protein sequence ID" value="VDP74533.1"/>
    <property type="molecule type" value="Genomic_DNA"/>
</dbReference>
<reference evidence="1 2" key="2">
    <citation type="submission" date="2018-11" db="EMBL/GenBank/DDBJ databases">
        <authorList>
            <consortium name="Pathogen Informatics"/>
        </authorList>
    </citation>
    <scope>NUCLEOTIDE SEQUENCE [LARGE SCALE GENOMIC DNA]</scope>
    <source>
        <strain evidence="1">Dakar</strain>
        <strain evidence="2">Dakar, Senegal</strain>
    </source>
</reference>
<sequence>MYIVESSLVSVSITSVSLLKCITKTLFLFSLCIKRQLITNYILILGFR</sequence>
<evidence type="ECO:0000313" key="3">
    <source>
        <dbReference type="WBParaSite" id="SCUD_0002115901-mRNA-1"/>
    </source>
</evidence>
<name>A0A183L1F7_9TREM</name>
<accession>A0A183L1F7</accession>
<protein>
    <submittedName>
        <fullName evidence="1 3">Uncharacterized protein</fullName>
    </submittedName>
</protein>
<proteinExistence type="predicted"/>
<dbReference type="WBParaSite" id="SCUD_0002115901-mRNA-1">
    <property type="protein sequence ID" value="SCUD_0002115901-mRNA-1"/>
    <property type="gene ID" value="SCUD_0002115901"/>
</dbReference>
<keyword evidence="2" id="KW-1185">Reference proteome</keyword>